<evidence type="ECO:0000256" key="3">
    <source>
        <dbReference type="SAM" id="Coils"/>
    </source>
</evidence>
<dbReference type="InterPro" id="IPR003661">
    <property type="entry name" value="HisK_dim/P_dom"/>
</dbReference>
<dbReference type="SMART" id="SM00388">
    <property type="entry name" value="HisKA"/>
    <property type="match status" value="1"/>
</dbReference>
<gene>
    <name evidence="6" type="ORF">PVAG01_05383</name>
</gene>
<dbReference type="SUPFAM" id="SSF52172">
    <property type="entry name" value="CheY-like"/>
    <property type="match status" value="1"/>
</dbReference>
<evidence type="ECO:0000259" key="5">
    <source>
        <dbReference type="PROSITE" id="PS50110"/>
    </source>
</evidence>
<dbReference type="Pfam" id="PF00512">
    <property type="entry name" value="HisKA"/>
    <property type="match status" value="1"/>
</dbReference>
<keyword evidence="1 2" id="KW-0597">Phosphoprotein</keyword>
<dbReference type="Proteomes" id="UP001629113">
    <property type="component" value="Unassembled WGS sequence"/>
</dbReference>
<feature type="coiled-coil region" evidence="3">
    <location>
        <begin position="8"/>
        <end position="35"/>
    </location>
</feature>
<dbReference type="SMART" id="SM00448">
    <property type="entry name" value="REC"/>
    <property type="match status" value="1"/>
</dbReference>
<dbReference type="SUPFAM" id="SSF47384">
    <property type="entry name" value="Homodimeric domain of signal transducing histidine kinase"/>
    <property type="match status" value="1"/>
</dbReference>
<dbReference type="InterPro" id="IPR004358">
    <property type="entry name" value="Sig_transdc_His_kin-like_C"/>
</dbReference>
<comment type="caution">
    <text evidence="6">The sequence shown here is derived from an EMBL/GenBank/DDBJ whole genome shotgun (WGS) entry which is preliminary data.</text>
</comment>
<dbReference type="Gene3D" id="3.30.565.10">
    <property type="entry name" value="Histidine kinase-like ATPase, C-terminal domain"/>
    <property type="match status" value="1"/>
</dbReference>
<dbReference type="EMBL" id="JBFCZG010000004">
    <property type="protein sequence ID" value="KAL3423636.1"/>
    <property type="molecule type" value="Genomic_DNA"/>
</dbReference>
<dbReference type="Gene3D" id="3.40.50.2300">
    <property type="match status" value="1"/>
</dbReference>
<name>A0ABR4PL28_9HELO</name>
<dbReference type="PROSITE" id="PS50109">
    <property type="entry name" value="HIS_KIN"/>
    <property type="match status" value="1"/>
</dbReference>
<dbReference type="Gene3D" id="1.10.287.130">
    <property type="match status" value="1"/>
</dbReference>
<dbReference type="InterPro" id="IPR001789">
    <property type="entry name" value="Sig_transdc_resp-reg_receiver"/>
</dbReference>
<evidence type="ECO:0000256" key="2">
    <source>
        <dbReference type="PROSITE-ProRule" id="PRU00169"/>
    </source>
</evidence>
<reference evidence="6 7" key="1">
    <citation type="submission" date="2024-06" db="EMBL/GenBank/DDBJ databases">
        <title>Complete genome of Phlyctema vagabunda strain 19-DSS-EL-015.</title>
        <authorList>
            <person name="Fiorenzani C."/>
        </authorList>
    </citation>
    <scope>NUCLEOTIDE SEQUENCE [LARGE SCALE GENOMIC DNA]</scope>
    <source>
        <strain evidence="6 7">19-DSS-EL-015</strain>
    </source>
</reference>
<dbReference type="CDD" id="cd00082">
    <property type="entry name" value="HisKA"/>
    <property type="match status" value="1"/>
</dbReference>
<dbReference type="InterPro" id="IPR036097">
    <property type="entry name" value="HisK_dim/P_sf"/>
</dbReference>
<proteinExistence type="predicted"/>
<accession>A0ABR4PL28</accession>
<dbReference type="CDD" id="cd17546">
    <property type="entry name" value="REC_hyHK_CKI1_RcsC-like"/>
    <property type="match status" value="1"/>
</dbReference>
<dbReference type="SMART" id="SM00387">
    <property type="entry name" value="HATPase_c"/>
    <property type="match status" value="1"/>
</dbReference>
<keyword evidence="7" id="KW-1185">Reference proteome</keyword>
<dbReference type="InterPro" id="IPR035965">
    <property type="entry name" value="PAS-like_dom_sf"/>
</dbReference>
<evidence type="ECO:0000259" key="4">
    <source>
        <dbReference type="PROSITE" id="PS50109"/>
    </source>
</evidence>
<dbReference type="PROSITE" id="PS50110">
    <property type="entry name" value="RESPONSE_REGULATORY"/>
    <property type="match status" value="1"/>
</dbReference>
<dbReference type="Pfam" id="PF00072">
    <property type="entry name" value="Response_reg"/>
    <property type="match status" value="1"/>
</dbReference>
<keyword evidence="3" id="KW-0175">Coiled coil</keyword>
<dbReference type="Pfam" id="PF02518">
    <property type="entry name" value="HATPase_c"/>
    <property type="match status" value="1"/>
</dbReference>
<dbReference type="InterPro" id="IPR003594">
    <property type="entry name" value="HATPase_dom"/>
</dbReference>
<dbReference type="SUPFAM" id="SSF55874">
    <property type="entry name" value="ATPase domain of HSP90 chaperone/DNA topoisomerase II/histidine kinase"/>
    <property type="match status" value="1"/>
</dbReference>
<dbReference type="InterPro" id="IPR036890">
    <property type="entry name" value="HATPase_C_sf"/>
</dbReference>
<feature type="modified residue" description="4-aspartylphosphate" evidence="2">
    <location>
        <position position="560"/>
    </location>
</feature>
<sequence length="640" mass="71504">MRRAEISAQIAAADREELITRVEEMEDRFKHMAEHAPVGMFNYAPSGVLLWANATWYEITGHPVNTGASLSFADLISDLEEKSKFDERWAMLMEDQALVRYEIRLKKPWTKQIPGTDEMFEGATWVLASAYPEKNEDGSIRSIMGTITDISEQKWAEGVQDTRRKEAEELKRQQENFIDMVSHEMRNPLSAIIQSSDGIIGTLSSSRLLQNRDDLADIEDSIETIILCAQHQKRIIDDILTLSKLDSDLLSIIPISIQPLTVVQRALKMFSSECQANGIEAALTVKNSFYKMNVDWVMLDPGRLLQVLVNLITNAIKITIPETEKRINLSIGASASRPTQKEHQIDYLPTKLSRQDSDLEAPEGNEFFLKFAVSDTGAGLTESESQKLFKRFSQALPRTHVQYSGSGLGLFISRELTEMQGGEIGFKSEPGKGSTFAFYIKARPVTPPRPSFQRSSSPSKLSQAEKDMAFMSRIAAGDVLSHAGLPTAGDSVAKNPAAKQVVLIVEDNLVNQKVLSKQLVNENYIVHVANHGEEALSFLQNTRYWTNGGSEEDVYMILMDLEMPVMDGLTCIQKIRGLQRDGTMQGHVPVIAVTANARRQQIDTAIAAGMDDVMCKPFRVNELITKMKSVKERVQDIEDD</sequence>
<dbReference type="SUPFAM" id="SSF55785">
    <property type="entry name" value="PYP-like sensor domain (PAS domain)"/>
    <property type="match status" value="1"/>
</dbReference>
<organism evidence="6 7">
    <name type="scientific">Phlyctema vagabunda</name>
    <dbReference type="NCBI Taxonomy" id="108571"/>
    <lineage>
        <taxon>Eukaryota</taxon>
        <taxon>Fungi</taxon>
        <taxon>Dikarya</taxon>
        <taxon>Ascomycota</taxon>
        <taxon>Pezizomycotina</taxon>
        <taxon>Leotiomycetes</taxon>
        <taxon>Helotiales</taxon>
        <taxon>Dermateaceae</taxon>
        <taxon>Phlyctema</taxon>
    </lineage>
</organism>
<evidence type="ECO:0000256" key="1">
    <source>
        <dbReference type="ARBA" id="ARBA00022553"/>
    </source>
</evidence>
<evidence type="ECO:0000313" key="7">
    <source>
        <dbReference type="Proteomes" id="UP001629113"/>
    </source>
</evidence>
<feature type="domain" description="Response regulatory" evidence="5">
    <location>
        <begin position="501"/>
        <end position="631"/>
    </location>
</feature>
<feature type="domain" description="Histidine kinase" evidence="4">
    <location>
        <begin position="180"/>
        <end position="444"/>
    </location>
</feature>
<protein>
    <submittedName>
        <fullName evidence="6">Hsp90-like protein</fullName>
    </submittedName>
</protein>
<dbReference type="PANTHER" id="PTHR43719:SF30">
    <property type="entry name" value="TWO-COMPONENT SYSTEM RESPONSE REGULATOR"/>
    <property type="match status" value="1"/>
</dbReference>
<dbReference type="Gene3D" id="3.30.450.20">
    <property type="entry name" value="PAS domain"/>
    <property type="match status" value="1"/>
</dbReference>
<dbReference type="InterPro" id="IPR050956">
    <property type="entry name" value="2C_system_His_kinase"/>
</dbReference>
<dbReference type="PANTHER" id="PTHR43719">
    <property type="entry name" value="TWO-COMPONENT HISTIDINE KINASE"/>
    <property type="match status" value="1"/>
</dbReference>
<dbReference type="PRINTS" id="PR00344">
    <property type="entry name" value="BCTRLSENSOR"/>
</dbReference>
<evidence type="ECO:0000313" key="6">
    <source>
        <dbReference type="EMBL" id="KAL3423636.1"/>
    </source>
</evidence>
<dbReference type="InterPro" id="IPR011006">
    <property type="entry name" value="CheY-like_superfamily"/>
</dbReference>
<dbReference type="InterPro" id="IPR005467">
    <property type="entry name" value="His_kinase_dom"/>
</dbReference>